<evidence type="ECO:0000256" key="4">
    <source>
        <dbReference type="ARBA" id="ARBA00022989"/>
    </source>
</evidence>
<evidence type="ECO:0000256" key="11">
    <source>
        <dbReference type="ARBA" id="ARBA00042320"/>
    </source>
</evidence>
<comment type="subcellular location">
    <subcellularLocation>
        <location evidence="1">Membrane</location>
        <topology evidence="1">Multi-pass membrane protein</topology>
    </subcellularLocation>
</comment>
<feature type="transmembrane region" description="Helical" evidence="15">
    <location>
        <begin position="395"/>
        <end position="414"/>
    </location>
</feature>
<dbReference type="VEuPathDB" id="VectorBase:LDEU004185"/>
<dbReference type="EMBL" id="NCKV01001731">
    <property type="protein sequence ID" value="RWS27855.1"/>
    <property type="molecule type" value="Genomic_DNA"/>
</dbReference>
<comment type="catalytic activity">
    <reaction evidence="8">
        <text>a 1,2-diacyl-sn-glycero-3-phospho-(1D-myo-inositol)(in) = a 1,2-diacyl-sn-glycero-3-phospho-(1D-myo-inositol)(out)</text>
        <dbReference type="Rhea" id="RHEA:38691"/>
        <dbReference type="ChEBI" id="CHEBI:57880"/>
    </reaction>
</comment>
<evidence type="ECO:0000256" key="6">
    <source>
        <dbReference type="ARBA" id="ARBA00024615"/>
    </source>
</evidence>
<sequence>MYNLPSFTFILSTLFLIWMCHSMYTIHNIYNPSACNPQKKEVCLLPSFAETDRFLLFVCTSLDKHPSPRKLNTIWKSEVQLSERQTISVDVKLPAEVINNGSMYMHTIITSQKYVRELNSDVLNSKSSYHSVAPLTKYIPQQAEAYNLLNAQNTGKKSVITSKPITHWKTRIVLNVISEPLSISMSSIPGEIAPFLKLNSKREYLPISYMSEAKVRYRDLWPVNSTYDVMPLEINYEPISIGKFRFLLIVEGSLKTMHELGFTEYDTEDVKSIFFDTNVYLLLLTVFVTSFHMLFDFLAFKNDIQFWRRRNSMEGLSLSTLLWRCVSQFIITLYLFDQQTSLLVLIPAAIGSLIEVWKVKKALKVRFNGFKIEMETRTDAEKQTDAYDSKFMKYLSLYVLYPLVVLGAVYSLLYTQHKSWYSWIIQSAANGVYAFGFLFMLPQLFINYKLKSVSHLPWRTFMYKAFNTFIDDLFAFILTSIPTSHRVAAFRDDIVFLIYLYQRWLYPVDKSRLSEYQEVDETDKKVK</sequence>
<dbReference type="GO" id="GO:0016020">
    <property type="term" value="C:membrane"/>
    <property type="evidence" value="ECO:0007669"/>
    <property type="project" value="UniProtKB-SubCell"/>
</dbReference>
<evidence type="ECO:0000313" key="17">
    <source>
        <dbReference type="EMBL" id="RWS27855.1"/>
    </source>
</evidence>
<comment type="function">
    <text evidence="13">Scramblase that mediates the translocation of glucosaminylphosphatidylinositol (alpha-D-GlcN-(1-6)-(1,2-diacyl-sn-glycero-3-phospho)-1D-myo-inositol, GlcN-PI) across the endoplasmic reticulum (ER) membrane, from the cytosolic leaflet to the luminal leaflet of the ER membrane, where it participates in the biosynthesis of glycosylphosphatidylinositol (GPI). GPI is a lipid glycoconjugate involved in post-translational modification of proteins. Can also translocate 1,2-diacyl-sn-glycero-3-phospho-(1D-myo-inositol) (phosphatidylinositol or PI), as well as several other phospholipids (1,2-diacyl-sn-glycero-3-phosphocholine, 1,2-diacyl-sn-glycero-3-phosphoethanolamine), and N-acetylglucosaminylphosphatidylinositol (GlcNAc-PI) in vitro.</text>
</comment>
<comment type="catalytic activity">
    <reaction evidence="7">
        <text>a 1,2-diacyl-sn-glycero-3-phosphocholine(in) = a 1,2-diacyl-sn-glycero-3-phosphocholine(out)</text>
        <dbReference type="Rhea" id="RHEA:38571"/>
        <dbReference type="ChEBI" id="CHEBI:57643"/>
    </reaction>
</comment>
<dbReference type="AlphaFoldDB" id="A0A443SK49"/>
<keyword evidence="5 15" id="KW-0472">Membrane</keyword>
<reference evidence="17 18" key="1">
    <citation type="journal article" date="2018" name="Gigascience">
        <title>Genomes of trombidid mites reveal novel predicted allergens and laterally-transferred genes associated with secondary metabolism.</title>
        <authorList>
            <person name="Dong X."/>
            <person name="Chaisiri K."/>
            <person name="Xia D."/>
            <person name="Armstrong S.D."/>
            <person name="Fang Y."/>
            <person name="Donnelly M.J."/>
            <person name="Kadowaki T."/>
            <person name="McGarry J.W."/>
            <person name="Darby A.C."/>
            <person name="Makepeace B.L."/>
        </authorList>
    </citation>
    <scope>NUCLEOTIDE SEQUENCE [LARGE SCALE GENOMIC DNA]</scope>
    <source>
        <strain evidence="17">UoL-UT</strain>
    </source>
</reference>
<feature type="transmembrane region" description="Helical" evidence="15">
    <location>
        <begin position="279"/>
        <end position="300"/>
    </location>
</feature>
<dbReference type="OrthoDB" id="378564at2759"/>
<dbReference type="Proteomes" id="UP000288716">
    <property type="component" value="Unassembled WGS sequence"/>
</dbReference>
<evidence type="ECO:0000256" key="16">
    <source>
        <dbReference type="SAM" id="SignalP"/>
    </source>
</evidence>
<dbReference type="PANTHER" id="PTHR21347:SF0">
    <property type="entry name" value="LIPID SCRAMBLASE CLPTM1L"/>
    <property type="match status" value="1"/>
</dbReference>
<dbReference type="GO" id="GO:0012505">
    <property type="term" value="C:endomembrane system"/>
    <property type="evidence" value="ECO:0007669"/>
    <property type="project" value="TreeGrafter"/>
</dbReference>
<dbReference type="InterPro" id="IPR008429">
    <property type="entry name" value="CLPTM1"/>
</dbReference>
<evidence type="ECO:0000256" key="12">
    <source>
        <dbReference type="ARBA" id="ARBA00043155"/>
    </source>
</evidence>
<evidence type="ECO:0000256" key="14">
    <source>
        <dbReference type="ARBA" id="ARBA00093208"/>
    </source>
</evidence>
<feature type="signal peptide" evidence="16">
    <location>
        <begin position="1"/>
        <end position="22"/>
    </location>
</feature>
<organism evidence="17 18">
    <name type="scientific">Leptotrombidium deliense</name>
    <dbReference type="NCBI Taxonomy" id="299467"/>
    <lineage>
        <taxon>Eukaryota</taxon>
        <taxon>Metazoa</taxon>
        <taxon>Ecdysozoa</taxon>
        <taxon>Arthropoda</taxon>
        <taxon>Chelicerata</taxon>
        <taxon>Arachnida</taxon>
        <taxon>Acari</taxon>
        <taxon>Acariformes</taxon>
        <taxon>Trombidiformes</taxon>
        <taxon>Prostigmata</taxon>
        <taxon>Anystina</taxon>
        <taxon>Parasitengona</taxon>
        <taxon>Trombiculoidea</taxon>
        <taxon>Trombiculidae</taxon>
        <taxon>Leptotrombidium</taxon>
    </lineage>
</organism>
<dbReference type="Pfam" id="PF05602">
    <property type="entry name" value="CLPTM1"/>
    <property type="match status" value="1"/>
</dbReference>
<keyword evidence="16" id="KW-0732">Signal</keyword>
<comment type="catalytic activity">
    <reaction evidence="14">
        <text>a 6-(alpha-D-glucosaminyl)-1-(1,2-diacyl-sn-glycero-3-phospho)-1D-myo-inositol(in) = a 6-(alpha-D-glucosaminyl)-1-(1,2-diacyl-sn-glycero-3-phospho)-1D-myo-inositol(out)</text>
        <dbReference type="Rhea" id="RHEA:71491"/>
        <dbReference type="ChEBI" id="CHEBI:57997"/>
    </reaction>
</comment>
<evidence type="ECO:0000256" key="15">
    <source>
        <dbReference type="SAM" id="Phobius"/>
    </source>
</evidence>
<gene>
    <name evidence="17" type="ORF">B4U80_04941</name>
</gene>
<evidence type="ECO:0000256" key="8">
    <source>
        <dbReference type="ARBA" id="ARBA00035895"/>
    </source>
</evidence>
<keyword evidence="4 15" id="KW-1133">Transmembrane helix</keyword>
<feature type="transmembrane region" description="Helical" evidence="15">
    <location>
        <begin position="420"/>
        <end position="441"/>
    </location>
</feature>
<evidence type="ECO:0000256" key="13">
    <source>
        <dbReference type="ARBA" id="ARBA00045827"/>
    </source>
</evidence>
<proteinExistence type="inferred from homology"/>
<keyword evidence="3 15" id="KW-0812">Transmembrane</keyword>
<evidence type="ECO:0000256" key="3">
    <source>
        <dbReference type="ARBA" id="ARBA00022692"/>
    </source>
</evidence>
<evidence type="ECO:0000256" key="2">
    <source>
        <dbReference type="ARBA" id="ARBA00009310"/>
    </source>
</evidence>
<evidence type="ECO:0000256" key="7">
    <source>
        <dbReference type="ARBA" id="ARBA00024631"/>
    </source>
</evidence>
<protein>
    <recommendedName>
        <fullName evidence="10">Lipid scramblase CLPTM1L</fullName>
    </recommendedName>
    <alternativeName>
        <fullName evidence="12">Cisplatin resistance-related protein 9</fullName>
    </alternativeName>
    <alternativeName>
        <fullName evidence="11">Cleft lip and palate transmembrane protein 1-like protein</fullName>
    </alternativeName>
</protein>
<name>A0A443SK49_9ACAR</name>
<dbReference type="PANTHER" id="PTHR21347">
    <property type="entry name" value="CLEFT LIP AND PALATE ASSOCIATED TRANSMEMBRANE PROTEIN-RELATED"/>
    <property type="match status" value="1"/>
</dbReference>
<comment type="similarity">
    <text evidence="2">Belongs to the CLPTM1 family.</text>
</comment>
<comment type="caution">
    <text evidence="17">The sequence shown here is derived from an EMBL/GenBank/DDBJ whole genome shotgun (WGS) entry which is preliminary data.</text>
</comment>
<dbReference type="STRING" id="299467.A0A443SK49"/>
<accession>A0A443SK49</accession>
<comment type="catalytic activity">
    <reaction evidence="9">
        <text>6-(alpha-D-glucosaminyl)-(1-octadecanoyl,2-(9Z)-octadecenoyl-sn-glycero-3-phospho)-1D-myo-inositol(in) = 6-(alpha-D-glucosaminyl)-(1-octadecanoyl,2-(9Z)-octadecenoyl-sn-glycero-3-phospho)-1D-myo-inositol(out)</text>
        <dbReference type="Rhea" id="RHEA:71495"/>
        <dbReference type="ChEBI" id="CHEBI:190691"/>
    </reaction>
</comment>
<evidence type="ECO:0000256" key="5">
    <source>
        <dbReference type="ARBA" id="ARBA00023136"/>
    </source>
</evidence>
<evidence type="ECO:0000256" key="1">
    <source>
        <dbReference type="ARBA" id="ARBA00004141"/>
    </source>
</evidence>
<feature type="chain" id="PRO_5019040548" description="Lipid scramblase CLPTM1L" evidence="16">
    <location>
        <begin position="23"/>
        <end position="527"/>
    </location>
</feature>
<evidence type="ECO:0000313" key="18">
    <source>
        <dbReference type="Proteomes" id="UP000288716"/>
    </source>
</evidence>
<comment type="catalytic activity">
    <reaction evidence="6">
        <text>a 1,2-diacyl-sn-glycero-3-phosphoethanolamine(in) = a 1,2-diacyl-sn-glycero-3-phosphoethanolamine(out)</text>
        <dbReference type="Rhea" id="RHEA:38895"/>
        <dbReference type="ChEBI" id="CHEBI:64612"/>
    </reaction>
</comment>
<keyword evidence="18" id="KW-1185">Reference proteome</keyword>
<evidence type="ECO:0000256" key="10">
    <source>
        <dbReference type="ARBA" id="ARBA00040905"/>
    </source>
</evidence>
<evidence type="ECO:0000256" key="9">
    <source>
        <dbReference type="ARBA" id="ARBA00036810"/>
    </source>
</evidence>